<dbReference type="Proteomes" id="UP001054945">
    <property type="component" value="Unassembled WGS sequence"/>
</dbReference>
<evidence type="ECO:0000313" key="1">
    <source>
        <dbReference type="EMBL" id="GIY42484.1"/>
    </source>
</evidence>
<organism evidence="1 2">
    <name type="scientific">Caerostris extrusa</name>
    <name type="common">Bark spider</name>
    <name type="synonym">Caerostris bankana</name>
    <dbReference type="NCBI Taxonomy" id="172846"/>
    <lineage>
        <taxon>Eukaryota</taxon>
        <taxon>Metazoa</taxon>
        <taxon>Ecdysozoa</taxon>
        <taxon>Arthropoda</taxon>
        <taxon>Chelicerata</taxon>
        <taxon>Arachnida</taxon>
        <taxon>Araneae</taxon>
        <taxon>Araneomorphae</taxon>
        <taxon>Entelegynae</taxon>
        <taxon>Araneoidea</taxon>
        <taxon>Araneidae</taxon>
        <taxon>Caerostris</taxon>
    </lineage>
</organism>
<proteinExistence type="predicted"/>
<accession>A0AAV4T8H0</accession>
<comment type="caution">
    <text evidence="1">The sequence shown here is derived from an EMBL/GenBank/DDBJ whole genome shotgun (WGS) entry which is preliminary data.</text>
</comment>
<dbReference type="AlphaFoldDB" id="A0AAV4T8H0"/>
<name>A0AAV4T8H0_CAEEX</name>
<reference evidence="1 2" key="1">
    <citation type="submission" date="2021-06" db="EMBL/GenBank/DDBJ databases">
        <title>Caerostris extrusa draft genome.</title>
        <authorList>
            <person name="Kono N."/>
            <person name="Arakawa K."/>
        </authorList>
    </citation>
    <scope>NUCLEOTIDE SEQUENCE [LARGE SCALE GENOMIC DNA]</scope>
</reference>
<keyword evidence="2" id="KW-1185">Reference proteome</keyword>
<protein>
    <submittedName>
        <fullName evidence="1">Uncharacterized protein</fullName>
    </submittedName>
</protein>
<gene>
    <name evidence="1" type="ORF">CEXT_107301</name>
</gene>
<evidence type="ECO:0000313" key="2">
    <source>
        <dbReference type="Proteomes" id="UP001054945"/>
    </source>
</evidence>
<dbReference type="EMBL" id="BPLR01010852">
    <property type="protein sequence ID" value="GIY42484.1"/>
    <property type="molecule type" value="Genomic_DNA"/>
</dbReference>
<sequence>MDFCFPLSPIARDNGMRRGTTKRNLFHNYEVNYIEKPSELLAHSVNERSNYEETCLLKHNEWIPPHFYTLISPVFCNEEEDLVIVILGFLIADTPGGFPL</sequence>